<dbReference type="GO" id="GO:0005762">
    <property type="term" value="C:mitochondrial large ribosomal subunit"/>
    <property type="evidence" value="ECO:0007669"/>
    <property type="project" value="TreeGrafter"/>
</dbReference>
<evidence type="ECO:0000256" key="6">
    <source>
        <dbReference type="ARBA" id="ARBA00023274"/>
    </source>
</evidence>
<dbReference type="InterPro" id="IPR000473">
    <property type="entry name" value="Ribosomal_bL36"/>
</dbReference>
<dbReference type="InterPro" id="IPR052143">
    <property type="entry name" value="Mitoribosomal_bL36m"/>
</dbReference>
<dbReference type="PANTHER" id="PTHR46909:SF1">
    <property type="entry name" value="LARGE RIBOSOMAL SUBUNIT PROTEIN BL36M"/>
    <property type="match status" value="1"/>
</dbReference>
<keyword evidence="8" id="KW-0732">Signal</keyword>
<evidence type="ECO:0000256" key="4">
    <source>
        <dbReference type="ARBA" id="ARBA00022980"/>
    </source>
</evidence>
<dbReference type="InterPro" id="IPR035977">
    <property type="entry name" value="Ribosomal_bL36_sp"/>
</dbReference>
<evidence type="ECO:0000313" key="9">
    <source>
        <dbReference type="Ensembl" id="ENSSPUP00000007656.1"/>
    </source>
</evidence>
<evidence type="ECO:0000256" key="1">
    <source>
        <dbReference type="ARBA" id="ARBA00004173"/>
    </source>
</evidence>
<accession>A0A8D0GJ59</accession>
<feature type="chain" id="PRO_5034523215" description="Ribosomal protein" evidence="8">
    <location>
        <begin position="17"/>
        <end position="118"/>
    </location>
</feature>
<feature type="signal peptide" evidence="8">
    <location>
        <begin position="1"/>
        <end position="16"/>
    </location>
</feature>
<dbReference type="GO" id="GO:0006412">
    <property type="term" value="P:translation"/>
    <property type="evidence" value="ECO:0007669"/>
    <property type="project" value="InterPro"/>
</dbReference>
<keyword evidence="10" id="KW-1185">Reference proteome</keyword>
<dbReference type="Proteomes" id="UP000694392">
    <property type="component" value="Unplaced"/>
</dbReference>
<dbReference type="GO" id="GO:0003735">
    <property type="term" value="F:structural constituent of ribosome"/>
    <property type="evidence" value="ECO:0007669"/>
    <property type="project" value="InterPro"/>
</dbReference>
<evidence type="ECO:0000256" key="5">
    <source>
        <dbReference type="ARBA" id="ARBA00023128"/>
    </source>
</evidence>
<protein>
    <recommendedName>
        <fullName evidence="7">Ribosomal protein</fullName>
    </recommendedName>
</protein>
<keyword evidence="6 7" id="KW-0687">Ribonucleoprotein</keyword>
<reference evidence="9" key="2">
    <citation type="submission" date="2025-09" db="UniProtKB">
        <authorList>
            <consortium name="Ensembl"/>
        </authorList>
    </citation>
    <scope>IDENTIFICATION</scope>
</reference>
<keyword evidence="5" id="KW-0496">Mitochondrion</keyword>
<proteinExistence type="inferred from homology"/>
<keyword evidence="3" id="KW-0809">Transit peptide</keyword>
<keyword evidence="4 7" id="KW-0689">Ribosomal protein</keyword>
<name>A0A8D0GJ59_SPHPU</name>
<dbReference type="AlphaFoldDB" id="A0A8D0GJ59"/>
<reference evidence="9" key="1">
    <citation type="submission" date="2025-08" db="UniProtKB">
        <authorList>
            <consortium name="Ensembl"/>
        </authorList>
    </citation>
    <scope>IDENTIFICATION</scope>
</reference>
<dbReference type="NCBIfam" id="TIGR01022">
    <property type="entry name" value="rpmJ_bact"/>
    <property type="match status" value="1"/>
</dbReference>
<dbReference type="Ensembl" id="ENSSPUT00000008155.1">
    <property type="protein sequence ID" value="ENSSPUP00000007656.1"/>
    <property type="gene ID" value="ENSSPUG00000005918.1"/>
</dbReference>
<comment type="similarity">
    <text evidence="2 7">Belongs to the bacterial ribosomal protein bL36 family.</text>
</comment>
<dbReference type="GeneTree" id="ENSGT00940000173658"/>
<comment type="subcellular location">
    <subcellularLocation>
        <location evidence="1">Mitochondrion</location>
    </subcellularLocation>
</comment>
<evidence type="ECO:0000256" key="3">
    <source>
        <dbReference type="ARBA" id="ARBA00022946"/>
    </source>
</evidence>
<dbReference type="Pfam" id="PF00444">
    <property type="entry name" value="Ribosomal_L36"/>
    <property type="match status" value="1"/>
</dbReference>
<dbReference type="PANTHER" id="PTHR46909">
    <property type="entry name" value="39S RIBOSOMAL PROTEIN L36, MITOCHONDRIAL"/>
    <property type="match status" value="1"/>
</dbReference>
<organism evidence="9 10">
    <name type="scientific">Sphenodon punctatus</name>
    <name type="common">Tuatara</name>
    <name type="synonym">Hatteria punctata</name>
    <dbReference type="NCBI Taxonomy" id="8508"/>
    <lineage>
        <taxon>Eukaryota</taxon>
        <taxon>Metazoa</taxon>
        <taxon>Chordata</taxon>
        <taxon>Craniata</taxon>
        <taxon>Vertebrata</taxon>
        <taxon>Euteleostomi</taxon>
        <taxon>Lepidosauria</taxon>
        <taxon>Sphenodontia</taxon>
        <taxon>Sphenodontidae</taxon>
        <taxon>Sphenodon</taxon>
    </lineage>
</organism>
<dbReference type="SUPFAM" id="SSF57840">
    <property type="entry name" value="Ribosomal protein L36"/>
    <property type="match status" value="1"/>
</dbReference>
<evidence type="ECO:0000256" key="7">
    <source>
        <dbReference type="RuleBase" id="RU000570"/>
    </source>
</evidence>
<evidence type="ECO:0000256" key="8">
    <source>
        <dbReference type="SAM" id="SignalP"/>
    </source>
</evidence>
<sequence length="118" mass="13107">MTCLLMRSVLAAAAKSLHCSASFSSLVLRPLYPAVPGRAVALRQPSLVLQPLLANNHLLYLQPAFGMKTKGVIKRRCKDCYIVCRSGNLYVYCKTNPKHKQRKLLPLIKPPSKIPSSF</sequence>
<evidence type="ECO:0000313" key="10">
    <source>
        <dbReference type="Proteomes" id="UP000694392"/>
    </source>
</evidence>
<dbReference type="OMA" id="IYCKTHP"/>
<evidence type="ECO:0000256" key="2">
    <source>
        <dbReference type="ARBA" id="ARBA00007645"/>
    </source>
</evidence>
<dbReference type="HAMAP" id="MF_00251">
    <property type="entry name" value="Ribosomal_bL36"/>
    <property type="match status" value="1"/>
</dbReference>